<accession>A0A0C1PQT2</accession>
<dbReference type="OrthoDB" id="2301549at2"/>
<gene>
    <name evidence="2" type="ORF">LF543_01090</name>
    <name evidence="1" type="ORF">LfDm3_0150</name>
</gene>
<evidence type="ECO:0000313" key="3">
    <source>
        <dbReference type="Proteomes" id="UP000031397"/>
    </source>
</evidence>
<reference evidence="1 3" key="1">
    <citation type="submission" date="2014-06" db="EMBL/GenBank/DDBJ databases">
        <title>Functional and comparative genomic analyses of the Drosophila gut microbiota identify candidate symbiosis factors.</title>
        <authorList>
            <person name="Newell P.D."/>
            <person name="Chaston J.M."/>
            <person name="Douglas A.E."/>
        </authorList>
    </citation>
    <scope>NUCLEOTIDE SEQUENCE [LARGE SCALE GENOMIC DNA]</scope>
    <source>
        <strain evidence="1 3">DmCS_002</strain>
    </source>
</reference>
<dbReference type="Proteomes" id="UP000031397">
    <property type="component" value="Unassembled WGS sequence"/>
</dbReference>
<sequence>MADDFETPRVLDEKMSEVFDWSDDSIPVRDALWDHYMEDNSHDTMKTESDMEKYLDMSDDDVKADAEKLLKK</sequence>
<evidence type="ECO:0000313" key="1">
    <source>
        <dbReference type="EMBL" id="KID42221.1"/>
    </source>
</evidence>
<organism evidence="1 3">
    <name type="scientific">Fructilactobacillus fructivorans</name>
    <dbReference type="NCBI Taxonomy" id="1614"/>
    <lineage>
        <taxon>Bacteria</taxon>
        <taxon>Bacillati</taxon>
        <taxon>Bacillota</taxon>
        <taxon>Bacilli</taxon>
        <taxon>Lactobacillales</taxon>
        <taxon>Lactobacillaceae</taxon>
        <taxon>Fructilactobacillus</taxon>
    </lineage>
</organism>
<dbReference type="KEGG" id="lfv:LF543_01090"/>
<dbReference type="InterPro" id="IPR056216">
    <property type="entry name" value="P8-like"/>
</dbReference>
<protein>
    <submittedName>
        <fullName evidence="1">Uncharacterized protein</fullName>
    </submittedName>
</protein>
<keyword evidence="3" id="KW-1185">Reference proteome</keyword>
<dbReference type="GeneID" id="74912855"/>
<dbReference type="EMBL" id="JOJZ01000009">
    <property type="protein sequence ID" value="KID42221.1"/>
    <property type="molecule type" value="Genomic_DNA"/>
</dbReference>
<dbReference type="PATRIC" id="fig|1614.10.peg.459"/>
<dbReference type="AlphaFoldDB" id="A0A0C1PQT2"/>
<proteinExistence type="predicted"/>
<dbReference type="EMBL" id="CP045562">
    <property type="protein sequence ID" value="QFX92255.1"/>
    <property type="molecule type" value="Genomic_DNA"/>
</dbReference>
<name>A0A0C1PQT2_9LACO</name>
<dbReference type="RefSeq" id="WP_010022495.1">
    <property type="nucleotide sequence ID" value="NZ_AZDS01000002.1"/>
</dbReference>
<evidence type="ECO:0000313" key="2">
    <source>
        <dbReference type="EMBL" id="QFX92255.1"/>
    </source>
</evidence>
<reference evidence="2 4" key="2">
    <citation type="submission" date="2019-10" db="EMBL/GenBank/DDBJ databases">
        <title>Genome sequencing of Lactobacillus fructivorans.</title>
        <authorList>
            <person name="Kim K."/>
        </authorList>
    </citation>
    <scope>NUCLEOTIDE SEQUENCE [LARGE SCALE GENOMIC DNA]</scope>
    <source>
        <strain evidence="2 4">LF543</strain>
    </source>
</reference>
<evidence type="ECO:0000313" key="4">
    <source>
        <dbReference type="Proteomes" id="UP000327194"/>
    </source>
</evidence>
<dbReference type="Pfam" id="PF24305">
    <property type="entry name" value="P8"/>
    <property type="match status" value="1"/>
</dbReference>
<dbReference type="Proteomes" id="UP000327194">
    <property type="component" value="Chromosome"/>
</dbReference>